<proteinExistence type="predicted"/>
<comment type="caution">
    <text evidence="1">The sequence shown here is derived from an EMBL/GenBank/DDBJ whole genome shotgun (WGS) entry which is preliminary data.</text>
</comment>
<sequence length="532" mass="59482">MDYENYTGAANLLVNPDGSLQTFSGIAVDMATVHEKYKRYLPQANKYLNPDGSIATLSSILGIVDGIVPQDVVDAINSNSAKAVAQQEQIQNCFVELGTPEHPLVGGFSVKDGMMHKIQIDAPISQGNGTIFDPNGMQGVIDYEDESIYIGEGYENIYKFGENMNSNQSSIFAIVSRNVYIEDGWNVFEYTMKNINQPVGDTSSAPFYSATMFETTKLSGSYICEPYPGYENLFDLTGVGDMYDVINYEGNKIELYRDSTARHFPIQLPIVYQAQGQDVLYKWRAKEIVQTKTSNILPFVPNTAPNGRLVMDEPWTTETHSFIGIGFSGAQTTGIFARAGNDLNTGSVENYRAISSVGYTGDLIISNTFDKYIREDGNEYSIEVRNRGLSDGKFTIGFDNNSVREAFHVNFTIWLTYKGDLGEEGLRNEYAKIKLGKYIIPQKLIGTPHNVPYFQKKADDNGVTYTTTKVDENRDTFLANRYGFYEFIPKNTGIPVYGYVEEINDVWAIPSFFTNVSGVLRVTEEGQIRKVR</sequence>
<dbReference type="Proteomes" id="UP000263486">
    <property type="component" value="Unassembled WGS sequence"/>
</dbReference>
<organism evidence="1 2">
    <name type="scientific">Psychrilyobacter piezotolerans</name>
    <dbReference type="NCBI Taxonomy" id="2293438"/>
    <lineage>
        <taxon>Bacteria</taxon>
        <taxon>Fusobacteriati</taxon>
        <taxon>Fusobacteriota</taxon>
        <taxon>Fusobacteriia</taxon>
        <taxon>Fusobacteriales</taxon>
        <taxon>Fusobacteriaceae</taxon>
        <taxon>Psychrilyobacter</taxon>
    </lineage>
</organism>
<keyword evidence="2" id="KW-1185">Reference proteome</keyword>
<protein>
    <submittedName>
        <fullName evidence="1">Uncharacterized protein</fullName>
    </submittedName>
</protein>
<dbReference type="RefSeq" id="WP_114641756.1">
    <property type="nucleotide sequence ID" value="NZ_JAACIO010000007.1"/>
</dbReference>
<evidence type="ECO:0000313" key="1">
    <source>
        <dbReference type="EMBL" id="REI42072.1"/>
    </source>
</evidence>
<dbReference type="EMBL" id="QUAJ01000006">
    <property type="protein sequence ID" value="REI42072.1"/>
    <property type="molecule type" value="Genomic_DNA"/>
</dbReference>
<gene>
    <name evidence="1" type="ORF">DYH56_04960</name>
</gene>
<accession>A0ABX9KIM8</accession>
<name>A0ABX9KIM8_9FUSO</name>
<evidence type="ECO:0000313" key="2">
    <source>
        <dbReference type="Proteomes" id="UP000263486"/>
    </source>
</evidence>
<reference evidence="1 2" key="1">
    <citation type="submission" date="2018-08" db="EMBL/GenBank/DDBJ databases">
        <title>Draft genome sequence of Psychrilyobacter sp. strain SD5 isolated from Black Sea water.</title>
        <authorList>
            <person name="Yadav S."/>
            <person name="Villanueva L."/>
            <person name="Damste J.S.S."/>
        </authorList>
    </citation>
    <scope>NUCLEOTIDE SEQUENCE [LARGE SCALE GENOMIC DNA]</scope>
    <source>
        <strain evidence="1 2">SD5</strain>
    </source>
</reference>